<dbReference type="SUPFAM" id="SSF52218">
    <property type="entry name" value="Flavoproteins"/>
    <property type="match status" value="1"/>
</dbReference>
<comment type="caution">
    <text evidence="2">The sequence shown here is derived from an EMBL/GenBank/DDBJ whole genome shotgun (WGS) entry which is preliminary data.</text>
</comment>
<gene>
    <name evidence="2" type="ORF">UCDDA912_g08902</name>
</gene>
<organism evidence="2 3">
    <name type="scientific">Diaporthe ampelina</name>
    <dbReference type="NCBI Taxonomy" id="1214573"/>
    <lineage>
        <taxon>Eukaryota</taxon>
        <taxon>Fungi</taxon>
        <taxon>Dikarya</taxon>
        <taxon>Ascomycota</taxon>
        <taxon>Pezizomycotina</taxon>
        <taxon>Sordariomycetes</taxon>
        <taxon>Sordariomycetidae</taxon>
        <taxon>Diaporthales</taxon>
        <taxon>Diaporthaceae</taxon>
        <taxon>Diaporthe</taxon>
    </lineage>
</organism>
<dbReference type="Gene3D" id="3.40.50.360">
    <property type="match status" value="1"/>
</dbReference>
<accession>A0A0G2FAF7</accession>
<name>A0A0G2FAF7_9PEZI</name>
<dbReference type="InterPro" id="IPR029039">
    <property type="entry name" value="Flavoprotein-like_sf"/>
</dbReference>
<dbReference type="EMBL" id="LCUC01000408">
    <property type="protein sequence ID" value="KKY31179.1"/>
    <property type="molecule type" value="Genomic_DNA"/>
</dbReference>
<dbReference type="GO" id="GO:0005829">
    <property type="term" value="C:cytosol"/>
    <property type="evidence" value="ECO:0007669"/>
    <property type="project" value="TreeGrafter"/>
</dbReference>
<dbReference type="GO" id="GO:0010181">
    <property type="term" value="F:FMN binding"/>
    <property type="evidence" value="ECO:0007669"/>
    <property type="project" value="TreeGrafter"/>
</dbReference>
<dbReference type="Pfam" id="PF03358">
    <property type="entry name" value="FMN_red"/>
    <property type="match status" value="1"/>
</dbReference>
<evidence type="ECO:0000313" key="2">
    <source>
        <dbReference type="EMBL" id="KKY31179.1"/>
    </source>
</evidence>
<dbReference type="Proteomes" id="UP000034680">
    <property type="component" value="Unassembled WGS sequence"/>
</dbReference>
<dbReference type="InterPro" id="IPR050712">
    <property type="entry name" value="NAD(P)H-dep_reductase"/>
</dbReference>
<proteinExistence type="predicted"/>
<feature type="domain" description="NADPH-dependent FMN reductase-like" evidence="1">
    <location>
        <begin position="7"/>
        <end position="151"/>
    </location>
</feature>
<evidence type="ECO:0000313" key="3">
    <source>
        <dbReference type="Proteomes" id="UP000034680"/>
    </source>
</evidence>
<reference evidence="2 3" key="1">
    <citation type="submission" date="2015-05" db="EMBL/GenBank/DDBJ databases">
        <title>Distinctive expansion of gene families associated with plant cell wall degradation and secondary metabolism in the genomes of grapevine trunk pathogens.</title>
        <authorList>
            <person name="Lawrence D.P."/>
            <person name="Travadon R."/>
            <person name="Rolshausen P.E."/>
            <person name="Baumgartner K."/>
        </authorList>
    </citation>
    <scope>NUCLEOTIDE SEQUENCE [LARGE SCALE GENOMIC DNA]</scope>
    <source>
        <strain evidence="2">DA912</strain>
    </source>
</reference>
<dbReference type="OrthoDB" id="68575at2759"/>
<dbReference type="STRING" id="1214573.A0A0G2FAF7"/>
<dbReference type="PANTHER" id="PTHR30543">
    <property type="entry name" value="CHROMATE REDUCTASE"/>
    <property type="match status" value="1"/>
</dbReference>
<evidence type="ECO:0000259" key="1">
    <source>
        <dbReference type="Pfam" id="PF03358"/>
    </source>
</evidence>
<dbReference type="AlphaFoldDB" id="A0A0G2FAF7"/>
<protein>
    <submittedName>
        <fullName evidence="2">Putative nadph-dependent fmn reductase</fullName>
    </submittedName>
</protein>
<dbReference type="GO" id="GO:0016491">
    <property type="term" value="F:oxidoreductase activity"/>
    <property type="evidence" value="ECO:0007669"/>
    <property type="project" value="InterPro"/>
</dbReference>
<dbReference type="InterPro" id="IPR005025">
    <property type="entry name" value="FMN_Rdtase-like_dom"/>
</dbReference>
<sequence length="215" mass="22905">MSAIVKNVAVVVTSTRGIRIGPSVASLISTVLEPSAKAANINLKTVDLKSFNLPVFNESMPPMMIKPGGAQFEHETSKAWADEMNSHDGYIFILNEYNYGMAGAAKNAIDYLMNGFTGKPAVLVSYGSKGGNLANDQARGVLSAMGLTVVEPRPRLGFFGGPGPDGMLAVTEGKIGDDTRKDWGEGHRAEILEAFEKLGEQLRVPKLEGGQLPPN</sequence>
<dbReference type="PANTHER" id="PTHR30543:SF21">
    <property type="entry name" value="NAD(P)H-DEPENDENT FMN REDUCTASE LOT6"/>
    <property type="match status" value="1"/>
</dbReference>
<keyword evidence="3" id="KW-1185">Reference proteome</keyword>
<reference evidence="2 3" key="2">
    <citation type="submission" date="2015-05" db="EMBL/GenBank/DDBJ databases">
        <authorList>
            <person name="Morales-Cruz A."/>
            <person name="Amrine K.C."/>
            <person name="Cantu D."/>
        </authorList>
    </citation>
    <scope>NUCLEOTIDE SEQUENCE [LARGE SCALE GENOMIC DNA]</scope>
    <source>
        <strain evidence="2">DA912</strain>
    </source>
</reference>